<feature type="compositionally biased region" description="Basic and acidic residues" evidence="7">
    <location>
        <begin position="445"/>
        <end position="454"/>
    </location>
</feature>
<dbReference type="GO" id="GO:0031120">
    <property type="term" value="P:snRNA pseudouridine synthesis"/>
    <property type="evidence" value="ECO:0007669"/>
    <property type="project" value="TreeGrafter"/>
</dbReference>
<evidence type="ECO:0000256" key="7">
    <source>
        <dbReference type="SAM" id="MobiDB-lite"/>
    </source>
</evidence>
<comment type="similarity">
    <text evidence="2">Belongs to the pseudouridine synthase TruB family.</text>
</comment>
<dbReference type="Gene3D" id="3.30.2350.10">
    <property type="entry name" value="Pseudouridine synthase"/>
    <property type="match status" value="1"/>
</dbReference>
<dbReference type="GO" id="GO:0031429">
    <property type="term" value="C:box H/ACA snoRNP complex"/>
    <property type="evidence" value="ECO:0007669"/>
    <property type="project" value="TreeGrafter"/>
</dbReference>
<dbReference type="Pfam" id="PF01472">
    <property type="entry name" value="PUA"/>
    <property type="match status" value="1"/>
</dbReference>
<feature type="domain" description="PUA" evidence="8">
    <location>
        <begin position="248"/>
        <end position="322"/>
    </location>
</feature>
<dbReference type="NCBIfam" id="TIGR00451">
    <property type="entry name" value="unchar_dom_2"/>
    <property type="match status" value="1"/>
</dbReference>
<dbReference type="InterPro" id="IPR002501">
    <property type="entry name" value="PsdUridine_synth_N"/>
</dbReference>
<dbReference type="GO" id="GO:0000495">
    <property type="term" value="P:box H/ACA sno(s)RNA 3'-end processing"/>
    <property type="evidence" value="ECO:0007669"/>
    <property type="project" value="TreeGrafter"/>
</dbReference>
<dbReference type="GO" id="GO:1990481">
    <property type="term" value="P:mRNA pseudouridine synthesis"/>
    <property type="evidence" value="ECO:0007669"/>
    <property type="project" value="TreeGrafter"/>
</dbReference>
<evidence type="ECO:0000313" key="11">
    <source>
        <dbReference type="WBParaSite" id="Gr19_v10_g1227.t1"/>
    </source>
</evidence>
<feature type="compositionally biased region" description="Basic and acidic residues" evidence="7">
    <location>
        <begin position="345"/>
        <end position="355"/>
    </location>
</feature>
<dbReference type="PROSITE" id="PS50890">
    <property type="entry name" value="PUA"/>
    <property type="match status" value="1"/>
</dbReference>
<organism evidence="10 11">
    <name type="scientific">Globodera rostochiensis</name>
    <name type="common">Golden nematode worm</name>
    <name type="synonym">Heterodera rostochiensis</name>
    <dbReference type="NCBI Taxonomy" id="31243"/>
    <lineage>
        <taxon>Eukaryota</taxon>
        <taxon>Metazoa</taxon>
        <taxon>Ecdysozoa</taxon>
        <taxon>Nematoda</taxon>
        <taxon>Chromadorea</taxon>
        <taxon>Rhabditida</taxon>
        <taxon>Tylenchina</taxon>
        <taxon>Tylenchomorpha</taxon>
        <taxon>Tylenchoidea</taxon>
        <taxon>Heteroderidae</taxon>
        <taxon>Heteroderinae</taxon>
        <taxon>Globodera</taxon>
    </lineage>
</organism>
<dbReference type="SMART" id="SM01136">
    <property type="entry name" value="DKCLD"/>
    <property type="match status" value="1"/>
</dbReference>
<dbReference type="InterPro" id="IPR004521">
    <property type="entry name" value="Uncharacterised_CHP00451"/>
</dbReference>
<dbReference type="InterPro" id="IPR032819">
    <property type="entry name" value="TruB_C"/>
</dbReference>
<dbReference type="SUPFAM" id="SSF88697">
    <property type="entry name" value="PUA domain-like"/>
    <property type="match status" value="1"/>
</dbReference>
<evidence type="ECO:0000256" key="3">
    <source>
        <dbReference type="ARBA" id="ARBA00023235"/>
    </source>
</evidence>
<feature type="compositionally biased region" description="Low complexity" evidence="7">
    <location>
        <begin position="393"/>
        <end position="427"/>
    </location>
</feature>
<dbReference type="CDD" id="cd21148">
    <property type="entry name" value="PUA_Cbf5"/>
    <property type="match status" value="1"/>
</dbReference>
<evidence type="ECO:0000256" key="2">
    <source>
        <dbReference type="ARBA" id="ARBA00008999"/>
    </source>
</evidence>
<dbReference type="SUPFAM" id="SSF55120">
    <property type="entry name" value="Pseudouridine synthase"/>
    <property type="match status" value="1"/>
</dbReference>
<comment type="catalytic activity">
    <reaction evidence="1">
        <text>a uridine in RNA = a pseudouridine in RNA</text>
        <dbReference type="Rhea" id="RHEA:48348"/>
        <dbReference type="Rhea" id="RHEA-COMP:12068"/>
        <dbReference type="Rhea" id="RHEA-COMP:12069"/>
        <dbReference type="ChEBI" id="CHEBI:65314"/>
        <dbReference type="ChEBI" id="CHEBI:65315"/>
    </reaction>
</comment>
<dbReference type="NCBIfam" id="NF003280">
    <property type="entry name" value="PRK04270.1"/>
    <property type="match status" value="1"/>
</dbReference>
<dbReference type="InterPro" id="IPR015947">
    <property type="entry name" value="PUA-like_sf"/>
</dbReference>
<name>A0A914GYA6_GLORO</name>
<evidence type="ECO:0000256" key="1">
    <source>
        <dbReference type="ARBA" id="ARBA00000073"/>
    </source>
</evidence>
<proteinExistence type="inferred from homology"/>
<keyword evidence="10" id="KW-1185">Reference proteome</keyword>
<dbReference type="InterPro" id="IPR012960">
    <property type="entry name" value="Dyskerin-like"/>
</dbReference>
<dbReference type="SMART" id="SM00359">
    <property type="entry name" value="PUA"/>
    <property type="match status" value="1"/>
</dbReference>
<dbReference type="PANTHER" id="PTHR23127:SF0">
    <property type="entry name" value="H_ACA RIBONUCLEOPROTEIN COMPLEX SUBUNIT DKC1"/>
    <property type="match status" value="1"/>
</dbReference>
<dbReference type="PANTHER" id="PTHR23127">
    <property type="entry name" value="CENTROMERE/MICROTUBULE BINDING PROTEIN CBF5"/>
    <property type="match status" value="1"/>
</dbReference>
<evidence type="ECO:0000256" key="4">
    <source>
        <dbReference type="ARBA" id="ARBA00054439"/>
    </source>
</evidence>
<dbReference type="InterPro" id="IPR004802">
    <property type="entry name" value="tRNA_PsdUridine_synth_B_fam"/>
</dbReference>
<dbReference type="AlphaFoldDB" id="A0A914GYA6"/>
<dbReference type="Pfam" id="PF01509">
    <property type="entry name" value="TruB_N"/>
    <property type="match status" value="1"/>
</dbReference>
<evidence type="ECO:0000256" key="6">
    <source>
        <dbReference type="ARBA" id="ARBA00071836"/>
    </source>
</evidence>
<feature type="compositionally biased region" description="Low complexity" evidence="7">
    <location>
        <begin position="471"/>
        <end position="481"/>
    </location>
</feature>
<dbReference type="GO" id="GO:0009982">
    <property type="term" value="F:pseudouridine synthase activity"/>
    <property type="evidence" value="ECO:0007669"/>
    <property type="project" value="InterPro"/>
</dbReference>
<evidence type="ECO:0000313" key="10">
    <source>
        <dbReference type="Proteomes" id="UP000887572"/>
    </source>
</evidence>
<dbReference type="Proteomes" id="UP000887572">
    <property type="component" value="Unplaced"/>
</dbReference>
<feature type="domain" description="Dyskerin-like" evidence="9">
    <location>
        <begin position="29"/>
        <end position="70"/>
    </location>
</feature>
<evidence type="ECO:0000259" key="9">
    <source>
        <dbReference type="SMART" id="SM01136"/>
    </source>
</evidence>
<keyword evidence="3" id="KW-0413">Isomerase</keyword>
<protein>
    <recommendedName>
        <fullName evidence="6">Putative H/ACA ribonucleoprotein complex subunit 4</fullName>
    </recommendedName>
</protein>
<comment type="function">
    <text evidence="4">Plays a central role in ribosomal RNA processing. Probable catalytic subunit of H/ACA small nucleolar ribonucleoprotein (H/ACA snoRNP) complex, which catalyzes pseudouridylation of rRNA. This involves the isomerization of uridine such that the ribose is subsequently attached to C5, instead of the normal N1. Pseudouridine ('psi') residues may serve to stabilize the conformation of rRNAs.</text>
</comment>
<dbReference type="Pfam" id="PF08068">
    <property type="entry name" value="DKCLD"/>
    <property type="match status" value="1"/>
</dbReference>
<dbReference type="GO" id="GO:0031118">
    <property type="term" value="P:rRNA pseudouridine synthesis"/>
    <property type="evidence" value="ECO:0007669"/>
    <property type="project" value="TreeGrafter"/>
</dbReference>
<dbReference type="InterPro" id="IPR002478">
    <property type="entry name" value="PUA"/>
</dbReference>
<comment type="subunit">
    <text evidence="5">Component of the small nucleolar ribonucleoprotein particle containing H/ACA-type snoRNAs (H/ACA snoRNPs).</text>
</comment>
<reference evidence="11" key="1">
    <citation type="submission" date="2022-11" db="UniProtKB">
        <authorList>
            <consortium name="WormBaseParasite"/>
        </authorList>
    </citation>
    <scope>IDENTIFICATION</scope>
</reference>
<dbReference type="Pfam" id="PF16198">
    <property type="entry name" value="TruB_C_2"/>
    <property type="match status" value="1"/>
</dbReference>
<dbReference type="NCBIfam" id="TIGR00425">
    <property type="entry name" value="CBF5"/>
    <property type="match status" value="1"/>
</dbReference>
<sequence>MGKKSRDLADESVGANYVLKPSNEEPKALSEDWPLLLKNFDKLNIRTSHYTPLVEGCSPLKRDIKDHEVVAWVKRILRVKKTGHSGTLDPKVSGVLVVCIDCTTRLAKSQQNAGKEYVAIFKLHNRVDSVKTIRQALDKLTGALFQRPPLISAVKRQLRIRTQMGVYWMSCEAGTYVRTHIVHLGLMLGVGAQMQELRRVRSGVTGENDHIVTLHDILDAQYLYDQNKDESYLRRIIRPLEALLVQHKRLVVKDSSINAICYGAKILIPGILRYENGIELNDEIVIVTTKGEAVCIAIALMTTSTIAITDHGVVAKIKRVIMERDTYARKWGLGPVASKKKAMIKDGLLDKRGRPNENTPKGFVSGMVDYSPSKVKEEAQPAEGEENGGGGAFKTTPAAPTKKTVQTQQQKASSSTSSTETSDSEAQPTQSKTTPGKAAAGKMEQQLKRRKEDTSDSEAETTGKVATEMTPKQQQKVAPPMAKKKPPPKPTEESSSSEDSS</sequence>
<dbReference type="WBParaSite" id="Gr19_v10_g1227.t1">
    <property type="protein sequence ID" value="Gr19_v10_g1227.t1"/>
    <property type="gene ID" value="Gr19_v10_g1227"/>
</dbReference>
<dbReference type="InterPro" id="IPR036974">
    <property type="entry name" value="PUA_sf"/>
</dbReference>
<dbReference type="InterPro" id="IPR020103">
    <property type="entry name" value="PsdUridine_synth_cat_dom_sf"/>
</dbReference>
<dbReference type="FunFam" id="3.30.2350.10:FF:000001">
    <property type="entry name" value="H/ACA ribonucleoprotein complex subunit CBF5"/>
    <property type="match status" value="1"/>
</dbReference>
<feature type="region of interest" description="Disordered" evidence="7">
    <location>
        <begin position="345"/>
        <end position="501"/>
    </location>
</feature>
<accession>A0A914GYA6</accession>
<dbReference type="GO" id="GO:0003723">
    <property type="term" value="F:RNA binding"/>
    <property type="evidence" value="ECO:0007669"/>
    <property type="project" value="InterPro"/>
</dbReference>
<evidence type="ECO:0000259" key="8">
    <source>
        <dbReference type="SMART" id="SM00359"/>
    </source>
</evidence>
<dbReference type="Gene3D" id="2.30.130.10">
    <property type="entry name" value="PUA domain"/>
    <property type="match status" value="1"/>
</dbReference>
<evidence type="ECO:0000256" key="5">
    <source>
        <dbReference type="ARBA" id="ARBA00066217"/>
    </source>
</evidence>